<evidence type="ECO:0000256" key="5">
    <source>
        <dbReference type="ARBA" id="ARBA00022989"/>
    </source>
</evidence>
<dbReference type="PANTHER" id="PTHR30250">
    <property type="entry name" value="PST FAMILY PREDICTED COLANIC ACID TRANSPORTER"/>
    <property type="match status" value="1"/>
</dbReference>
<keyword evidence="6 7" id="KW-0472">Membrane</keyword>
<dbReference type="InterPro" id="IPR050833">
    <property type="entry name" value="Poly_Biosynth_Transport"/>
</dbReference>
<keyword evidence="4 7" id="KW-0812">Transmembrane</keyword>
<feature type="transmembrane region" description="Helical" evidence="7">
    <location>
        <begin position="115"/>
        <end position="133"/>
    </location>
</feature>
<feature type="transmembrane region" description="Helical" evidence="7">
    <location>
        <begin position="16"/>
        <end position="40"/>
    </location>
</feature>
<feature type="transmembrane region" description="Helical" evidence="7">
    <location>
        <begin position="46"/>
        <end position="66"/>
    </location>
</feature>
<evidence type="ECO:0000313" key="8">
    <source>
        <dbReference type="EMBL" id="CAD7044526.1"/>
    </source>
</evidence>
<feature type="transmembrane region" description="Helical" evidence="7">
    <location>
        <begin position="360"/>
        <end position="380"/>
    </location>
</feature>
<name>A0ABM8PRJ1_9HYPH</name>
<evidence type="ECO:0000313" key="9">
    <source>
        <dbReference type="Proteomes" id="UP000606921"/>
    </source>
</evidence>
<proteinExistence type="inferred from homology"/>
<feature type="transmembrane region" description="Helical" evidence="7">
    <location>
        <begin position="87"/>
        <end position="109"/>
    </location>
</feature>
<dbReference type="Pfam" id="PF13440">
    <property type="entry name" value="Polysacc_synt_3"/>
    <property type="match status" value="1"/>
</dbReference>
<evidence type="ECO:0000256" key="2">
    <source>
        <dbReference type="ARBA" id="ARBA00007430"/>
    </source>
</evidence>
<keyword evidence="3" id="KW-1003">Cell membrane</keyword>
<feature type="transmembrane region" description="Helical" evidence="7">
    <location>
        <begin position="451"/>
        <end position="474"/>
    </location>
</feature>
<dbReference type="Proteomes" id="UP000606921">
    <property type="component" value="Unassembled WGS sequence"/>
</dbReference>
<keyword evidence="9" id="KW-1185">Reference proteome</keyword>
<evidence type="ECO:0000256" key="4">
    <source>
        <dbReference type="ARBA" id="ARBA00022692"/>
    </source>
</evidence>
<comment type="caution">
    <text evidence="8">The sequence shown here is derived from an EMBL/GenBank/DDBJ whole genome shotgun (WGS) entry which is preliminary data.</text>
</comment>
<evidence type="ECO:0000256" key="6">
    <source>
        <dbReference type="ARBA" id="ARBA00023136"/>
    </source>
</evidence>
<dbReference type="EMBL" id="CABFWF030000013">
    <property type="protein sequence ID" value="CAD7044526.1"/>
    <property type="molecule type" value="Genomic_DNA"/>
</dbReference>
<feature type="transmembrane region" description="Helical" evidence="7">
    <location>
        <begin position="332"/>
        <end position="353"/>
    </location>
</feature>
<dbReference type="RefSeq" id="WP_185928016.1">
    <property type="nucleotide sequence ID" value="NZ_CABFWF030000013.1"/>
</dbReference>
<comment type="subcellular location">
    <subcellularLocation>
        <location evidence="1">Cell membrane</location>
        <topology evidence="1">Multi-pass membrane protein</topology>
    </subcellularLocation>
</comment>
<evidence type="ECO:0000256" key="3">
    <source>
        <dbReference type="ARBA" id="ARBA00022475"/>
    </source>
</evidence>
<evidence type="ECO:0000256" key="1">
    <source>
        <dbReference type="ARBA" id="ARBA00004651"/>
    </source>
</evidence>
<gene>
    <name evidence="8" type="primary">pssL</name>
    <name evidence="8" type="ORF">REJC140_03830</name>
</gene>
<comment type="similarity">
    <text evidence="2">Belongs to the polysaccharide synthase family.</text>
</comment>
<sequence length="500" mass="54451">MFAGALGIMRGVRNAFLFATLGEYLALIISFITVAVVSHLMTPAEIGLSVVGMGVVTLIFSLREFATCDFLIQLDTVKRQDVCTAMTLMIIGTIMLAALLFFALPWLSVFFESEILKTFFLLMIGATVIESLSRPGMSLFRRDMMFGKITMIKTAATLATALITIYLAVLGWGVVSFSLGAIAGACITASLTLAIRQDWWSFKPSLQSLTKVAEFGRYKGATNVVDQFYNALPNLILGGIMSTAEVGKYSRAVTISNLADRVVLSGVFTVAFPALAAAVREKVDIRKSFLGAISSITVVYWPALLMVAFLAAPLVDLLLGPGWEEVTPVARILALSALFWFPNVLTYPLLIGLGANRPAFMFNIICRSLAAAISCAAAFLGLMAIAYSQFISLPLQMLIALIYVRRYVYFSWMDLFQVLWPSALVSACTVVGPLLMSAYLQYELQFSLVEAIYACAFALVGWYVGLVLSGHAFLNEISALLEDSGKWVRGRAIWLGRSAN</sequence>
<dbReference type="PANTHER" id="PTHR30250:SF10">
    <property type="entry name" value="LIPOPOLYSACCHARIDE BIOSYNTHESIS PROTEIN WZXC"/>
    <property type="match status" value="1"/>
</dbReference>
<feature type="transmembrane region" description="Helical" evidence="7">
    <location>
        <begin position="416"/>
        <end position="439"/>
    </location>
</feature>
<feature type="transmembrane region" description="Helical" evidence="7">
    <location>
        <begin position="289"/>
        <end position="312"/>
    </location>
</feature>
<accession>A0ABM8PRJ1</accession>
<protein>
    <submittedName>
        <fullName evidence="8">Exopolysaccharide export protein</fullName>
    </submittedName>
</protein>
<organism evidence="8 9">
    <name type="scientific">Pseudorhizobium endolithicum</name>
    <dbReference type="NCBI Taxonomy" id="1191678"/>
    <lineage>
        <taxon>Bacteria</taxon>
        <taxon>Pseudomonadati</taxon>
        <taxon>Pseudomonadota</taxon>
        <taxon>Alphaproteobacteria</taxon>
        <taxon>Hyphomicrobiales</taxon>
        <taxon>Rhizobiaceae</taxon>
        <taxon>Rhizobium/Agrobacterium group</taxon>
        <taxon>Pseudorhizobium</taxon>
    </lineage>
</organism>
<keyword evidence="5 7" id="KW-1133">Transmembrane helix</keyword>
<evidence type="ECO:0000256" key="7">
    <source>
        <dbReference type="SAM" id="Phobius"/>
    </source>
</evidence>
<reference evidence="8 9" key="1">
    <citation type="submission" date="2020-11" db="EMBL/GenBank/DDBJ databases">
        <authorList>
            <person name="Lassalle F."/>
        </authorList>
    </citation>
    <scope>NUCLEOTIDE SEQUENCE [LARGE SCALE GENOMIC DNA]</scope>
    <source>
        <strain evidence="8 9">JC140</strain>
    </source>
</reference>